<feature type="coiled-coil region" evidence="1">
    <location>
        <begin position="92"/>
        <end position="123"/>
    </location>
</feature>
<feature type="compositionally biased region" description="Low complexity" evidence="2">
    <location>
        <begin position="40"/>
        <end position="49"/>
    </location>
</feature>
<sequence length="607" mass="71488">MNQNLQRLLLIQKNISCHQPSSFIKIQKYNFARNIKKPPSSDQLSSSDASDAETAKIERPKSTYKDWQKELKNPANKLYFDDIDRKKAHYTKDIDEQEYQEKKEQLEKERILVNKARKELKERDRMPQWKQEFMHNQKPIQDIIGESEGEFAKLAKLKDFQQFTTLDFLNSIKNKSVLESDNLLSKIMIAFIKKLYQNEGIDIDNDDIFRPRYKEQREKIKRVFTGRSEIKIAIQTLSESIQQVPVNVLASIITIYSKGNIEVSAQMMKSIIKRVKILLLDDSSSQNIMSFVVLFRMLFKLSVHGNKEEVRQILLDSMEFFFQFLQMNHQNMNMEQIAQSARALTLENQNSQIYKQPILSIIQDKLVEVPKMSNILMYDLIETLMQVNQTELSSLDQKSLVCFQTLFKEVIERLKAGDFKLHHCDLFIKQLTNKKLILQKEAFYNQDLFFKLIFIVFIQKANEMDFSNFMLYIKAMERYNIEVSSDVAALINLRLEQLTDKMLQLQLDKDGTSRFDLYRFFQSVSKLTKSNHITTKLYSKFLQNYLSLLKSQFLNESKEDIKLNILKTVTLILTQTKALEIKVDAEILSDYKSFRRQGNLELQRNDQ</sequence>
<protein>
    <submittedName>
        <fullName evidence="3">Uncharacterized protein</fullName>
    </submittedName>
</protein>
<name>A0A077ZNE9_STYLE</name>
<organism evidence="3 4">
    <name type="scientific">Stylonychia lemnae</name>
    <name type="common">Ciliate</name>
    <dbReference type="NCBI Taxonomy" id="5949"/>
    <lineage>
        <taxon>Eukaryota</taxon>
        <taxon>Sar</taxon>
        <taxon>Alveolata</taxon>
        <taxon>Ciliophora</taxon>
        <taxon>Intramacronucleata</taxon>
        <taxon>Spirotrichea</taxon>
        <taxon>Stichotrichia</taxon>
        <taxon>Sporadotrichida</taxon>
        <taxon>Oxytrichidae</taxon>
        <taxon>Stylonychinae</taxon>
        <taxon>Stylonychia</taxon>
    </lineage>
</organism>
<evidence type="ECO:0000256" key="1">
    <source>
        <dbReference type="SAM" id="Coils"/>
    </source>
</evidence>
<reference evidence="3 4" key="1">
    <citation type="submission" date="2014-06" db="EMBL/GenBank/DDBJ databases">
        <authorList>
            <person name="Swart Estienne"/>
        </authorList>
    </citation>
    <scope>NUCLEOTIDE SEQUENCE [LARGE SCALE GENOMIC DNA]</scope>
    <source>
        <strain evidence="3 4">130c</strain>
    </source>
</reference>
<keyword evidence="1" id="KW-0175">Coiled coil</keyword>
<proteinExistence type="predicted"/>
<accession>A0A077ZNE9</accession>
<dbReference type="AlphaFoldDB" id="A0A077ZNE9"/>
<feature type="region of interest" description="Disordered" evidence="2">
    <location>
        <begin position="37"/>
        <end position="67"/>
    </location>
</feature>
<keyword evidence="4" id="KW-1185">Reference proteome</keyword>
<evidence type="ECO:0000313" key="4">
    <source>
        <dbReference type="Proteomes" id="UP000039865"/>
    </source>
</evidence>
<evidence type="ECO:0000256" key="2">
    <source>
        <dbReference type="SAM" id="MobiDB-lite"/>
    </source>
</evidence>
<dbReference type="InParanoid" id="A0A077ZNE9"/>
<gene>
    <name evidence="3" type="primary">Contig1700.g1845</name>
    <name evidence="3" type="ORF">STYLEM_448</name>
</gene>
<evidence type="ECO:0000313" key="3">
    <source>
        <dbReference type="EMBL" id="CDW71502.1"/>
    </source>
</evidence>
<feature type="compositionally biased region" description="Basic and acidic residues" evidence="2">
    <location>
        <begin position="53"/>
        <end position="67"/>
    </location>
</feature>
<dbReference type="Proteomes" id="UP000039865">
    <property type="component" value="Unassembled WGS sequence"/>
</dbReference>
<dbReference type="EMBL" id="CCKQ01000428">
    <property type="protein sequence ID" value="CDW71502.1"/>
    <property type="molecule type" value="Genomic_DNA"/>
</dbReference>